<gene>
    <name evidence="1" type="ORF">ACOLOM_LOCUS9938</name>
</gene>
<sequence>MLNEDLKDTSSPKKRKNEEPHEENGLPSKLTIPPKQGVAARQTEKPGKRARVSYSCSECHRRKQKHASLSLTSLSHVQCVARKVPELCKGYTPGKSENDLHLRIARLERIIEQALPQFSLDSLSDHGSPPNFADGRSRGSSPDDPATKGGQLQSGGAYFGNSAVGSVSSMQILEQLQPSAFPPTLDEPSPSDNLKSLVQECGVAPHKLPELVQELPPKALSCATTGAVSSQLLHPHWFISAQQFYSTQILINCRGSSERFTGARASTSIVLASSPLIDASRSVGVSWGPLSAQPKH</sequence>
<reference evidence="1" key="1">
    <citation type="submission" date="2021-06" db="EMBL/GenBank/DDBJ databases">
        <authorList>
            <person name="Kallberg Y."/>
            <person name="Tangrot J."/>
            <person name="Rosling A."/>
        </authorList>
    </citation>
    <scope>NUCLEOTIDE SEQUENCE</scope>
    <source>
        <strain evidence="1">CL356</strain>
    </source>
</reference>
<comment type="caution">
    <text evidence="1">The sequence shown here is derived from an EMBL/GenBank/DDBJ whole genome shotgun (WGS) entry which is preliminary data.</text>
</comment>
<evidence type="ECO:0000313" key="2">
    <source>
        <dbReference type="Proteomes" id="UP000789525"/>
    </source>
</evidence>
<name>A0ACA9P8A1_9GLOM</name>
<dbReference type="Proteomes" id="UP000789525">
    <property type="component" value="Unassembled WGS sequence"/>
</dbReference>
<proteinExistence type="predicted"/>
<protein>
    <submittedName>
        <fullName evidence="1">12842_t:CDS:1</fullName>
    </submittedName>
</protein>
<keyword evidence="2" id="KW-1185">Reference proteome</keyword>
<dbReference type="EMBL" id="CAJVPT010030186">
    <property type="protein sequence ID" value="CAG8693568.1"/>
    <property type="molecule type" value="Genomic_DNA"/>
</dbReference>
<evidence type="ECO:0000313" key="1">
    <source>
        <dbReference type="EMBL" id="CAG8693568.1"/>
    </source>
</evidence>
<accession>A0ACA9P8A1</accession>
<organism evidence="1 2">
    <name type="scientific">Acaulospora colombiana</name>
    <dbReference type="NCBI Taxonomy" id="27376"/>
    <lineage>
        <taxon>Eukaryota</taxon>
        <taxon>Fungi</taxon>
        <taxon>Fungi incertae sedis</taxon>
        <taxon>Mucoromycota</taxon>
        <taxon>Glomeromycotina</taxon>
        <taxon>Glomeromycetes</taxon>
        <taxon>Diversisporales</taxon>
        <taxon>Acaulosporaceae</taxon>
        <taxon>Acaulospora</taxon>
    </lineage>
</organism>